<dbReference type="Pfam" id="PF13641">
    <property type="entry name" value="Glyco_tranf_2_3"/>
    <property type="match status" value="1"/>
</dbReference>
<feature type="transmembrane region" description="Helical" evidence="1">
    <location>
        <begin position="911"/>
        <end position="931"/>
    </location>
</feature>
<feature type="transmembrane region" description="Helical" evidence="1">
    <location>
        <begin position="565"/>
        <end position="585"/>
    </location>
</feature>
<feature type="transmembrane region" description="Helical" evidence="1">
    <location>
        <begin position="592"/>
        <end position="614"/>
    </location>
</feature>
<dbReference type="EMBL" id="QYRP01000002">
    <property type="protein sequence ID" value="RJS46626.1"/>
    <property type="molecule type" value="Genomic_DNA"/>
</dbReference>
<dbReference type="GO" id="GO:0016740">
    <property type="term" value="F:transferase activity"/>
    <property type="evidence" value="ECO:0007669"/>
    <property type="project" value="UniProtKB-KW"/>
</dbReference>
<dbReference type="InterPro" id="IPR050834">
    <property type="entry name" value="Glycosyltransf_2"/>
</dbReference>
<dbReference type="Gene3D" id="3.90.550.10">
    <property type="entry name" value="Spore Coat Polysaccharide Biosynthesis Protein SpsA, Chain A"/>
    <property type="match status" value="1"/>
</dbReference>
<sequence length="940" mass="98782">MTVTALLVSHDGARWLQAVLDGLRSQLHRPDRVLAVDTGSSDESVGLLTAALGAGAVRSHAGSFPEAVASALDEIDTDWVWILHDDSNPAPEALGVLLAAARERGAAVVGPKLREWPSLRRLLEVGVTISATGRRETGLERGEYDQGQHDAVREVLAVNTAGMLVRRDALLAVGGFDPALPLYGNDIDFGWRIARAGLRTIVAPEAVVFHAEAAHRGVRRSALSGRRTRTHRYEREAALYTLLANTEGRWAWLQGLRLVVGTLLRSIGFLLARQPGHAGDELAALVGLMGDLGAIREARRQRAQLTGGDPARVRRLLAPWWLPYRHGLDVLGDFANALAIQGREAAERRKEARAARLGLPERPVEEDELEDDTGLLARYLTSPLALSLTALAVLGLWAARAALGPLAGGALSPAPSEASDWWGLVAHGWHQLGQGTDAPAPGYLLPFAAVASLLGSPTLVISLLFLLAVPFAGWGAWRFLRAVAELATGRSDAPAVCWGALAFAAIPVASGAWGQGRFGVVASAALLPWLAHAVTGLFETSADRRWRAAWRGGALLTLVTAFTPAAWLVAVLGVLVLLGLGLLLAPTVVRAASVWAPLVVVLVVPAVLMLPGAVGMVGHDPAALFLEAGRLAPTPGPWDLMSGRLGGIGAPHWFGALLIIPGVVALLRSRTQVPVLACWILIAVAAVVAAVLSRVTVELPAGPVRPGLGFLVVVIQGALVTAAVVAAQGLRPTLERRSLSWQQVAGVGALVAAVLVPLGGLGWWVVSGDDELHRPQASDVPAYMIQAAEDGLGHGVLLIRGDVPRGLTWEVHRGDGVTLGEDEVLALTGPDARVDKAVADLVSRPTPEVLATLTREGIDYVLLPAPASTQVAATLDAADGLAQASATDRRTRAWQLTEVASGDAIARSGPTWHGVLVALQLLAVLVVAVLCGPTRREEDA</sequence>
<proteinExistence type="predicted"/>
<reference evidence="3" key="1">
    <citation type="submission" date="2018-09" db="EMBL/GenBank/DDBJ databases">
        <authorList>
            <person name="Zhu H."/>
        </authorList>
    </citation>
    <scope>NUCLEOTIDE SEQUENCE [LARGE SCALE GENOMIC DNA]</scope>
    <source>
        <strain evidence="3">K1W22B-1</strain>
    </source>
</reference>
<gene>
    <name evidence="2" type="ORF">D4739_10630</name>
</gene>
<dbReference type="OrthoDB" id="3734530at2"/>
<keyword evidence="2" id="KW-0808">Transferase</keyword>
<dbReference type="PANTHER" id="PTHR43685">
    <property type="entry name" value="GLYCOSYLTRANSFERASE"/>
    <property type="match status" value="1"/>
</dbReference>
<dbReference type="InterPro" id="IPR029044">
    <property type="entry name" value="Nucleotide-diphossugar_trans"/>
</dbReference>
<dbReference type="Proteomes" id="UP000276542">
    <property type="component" value="Unassembled WGS sequence"/>
</dbReference>
<feature type="transmembrane region" description="Helical" evidence="1">
    <location>
        <begin position="495"/>
        <end position="513"/>
    </location>
</feature>
<comment type="caution">
    <text evidence="2">The sequence shown here is derived from an EMBL/GenBank/DDBJ whole genome shotgun (WGS) entry which is preliminary data.</text>
</comment>
<feature type="transmembrane region" description="Helical" evidence="1">
    <location>
        <begin position="747"/>
        <end position="766"/>
    </location>
</feature>
<keyword evidence="1" id="KW-1133">Transmembrane helix</keyword>
<name>A0A3A5H7J7_9ACTN</name>
<feature type="transmembrane region" description="Helical" evidence="1">
    <location>
        <begin position="650"/>
        <end position="667"/>
    </location>
</feature>
<keyword evidence="3" id="KW-1185">Reference proteome</keyword>
<keyword evidence="1" id="KW-0812">Transmembrane</keyword>
<feature type="transmembrane region" description="Helical" evidence="1">
    <location>
        <begin position="447"/>
        <end position="474"/>
    </location>
</feature>
<protein>
    <submittedName>
        <fullName evidence="2">Glycosyltransferase</fullName>
    </submittedName>
</protein>
<evidence type="ECO:0000313" key="2">
    <source>
        <dbReference type="EMBL" id="RJS46626.1"/>
    </source>
</evidence>
<dbReference type="AlphaFoldDB" id="A0A3A5H7J7"/>
<feature type="transmembrane region" description="Helical" evidence="1">
    <location>
        <begin position="674"/>
        <end position="695"/>
    </location>
</feature>
<dbReference type="RefSeq" id="WP_120060597.1">
    <property type="nucleotide sequence ID" value="NZ_QYRP01000002.1"/>
</dbReference>
<dbReference type="PANTHER" id="PTHR43685:SF3">
    <property type="entry name" value="SLR2126 PROTEIN"/>
    <property type="match status" value="1"/>
</dbReference>
<feature type="transmembrane region" description="Helical" evidence="1">
    <location>
        <begin position="707"/>
        <end position="727"/>
    </location>
</feature>
<organism evidence="2 3">
    <name type="scientific">Nocardioides cavernaquae</name>
    <dbReference type="NCBI Taxonomy" id="2321396"/>
    <lineage>
        <taxon>Bacteria</taxon>
        <taxon>Bacillati</taxon>
        <taxon>Actinomycetota</taxon>
        <taxon>Actinomycetes</taxon>
        <taxon>Propionibacteriales</taxon>
        <taxon>Nocardioidaceae</taxon>
        <taxon>Nocardioides</taxon>
    </lineage>
</organism>
<evidence type="ECO:0000313" key="3">
    <source>
        <dbReference type="Proteomes" id="UP000276542"/>
    </source>
</evidence>
<keyword evidence="1" id="KW-0472">Membrane</keyword>
<accession>A0A3A5H7J7</accession>
<evidence type="ECO:0000256" key="1">
    <source>
        <dbReference type="SAM" id="Phobius"/>
    </source>
</evidence>
<dbReference type="SUPFAM" id="SSF53448">
    <property type="entry name" value="Nucleotide-diphospho-sugar transferases"/>
    <property type="match status" value="1"/>
</dbReference>